<organism evidence="1">
    <name type="scientific">Strongyloides ratti</name>
    <name type="common">Parasitic roundworm</name>
    <dbReference type="NCBI Taxonomy" id="34506"/>
    <lineage>
        <taxon>Eukaryota</taxon>
        <taxon>Metazoa</taxon>
        <taxon>Ecdysozoa</taxon>
        <taxon>Nematoda</taxon>
        <taxon>Chromadorea</taxon>
        <taxon>Rhabditida</taxon>
        <taxon>Tylenchina</taxon>
        <taxon>Panagrolaimomorpha</taxon>
        <taxon>Strongyloidoidea</taxon>
        <taxon>Strongyloididae</taxon>
        <taxon>Strongyloides</taxon>
    </lineage>
</organism>
<dbReference type="Proteomes" id="UP000035682">
    <property type="component" value="Unplaced"/>
</dbReference>
<dbReference type="RefSeq" id="XP_024503120.1">
    <property type="nucleotide sequence ID" value="XM_024649221.1"/>
</dbReference>
<dbReference type="GeneID" id="36376284"/>
<reference evidence="1" key="1">
    <citation type="submission" date="2014-09" db="EMBL/GenBank/DDBJ databases">
        <authorList>
            <person name="Aslett A.Martin."/>
        </authorList>
    </citation>
    <scope>NUCLEOTIDE SEQUENCE</scope>
    <source>
        <strain evidence="1">ED321 Heterogonic</strain>
    </source>
</reference>
<evidence type="ECO:0000313" key="2">
    <source>
        <dbReference type="Proteomes" id="UP000035682"/>
    </source>
</evidence>
<accession>A0A090MWM0</accession>
<evidence type="ECO:0000313" key="3">
    <source>
        <dbReference type="WBParaSite" id="SRAE_1000217500.1"/>
    </source>
</evidence>
<evidence type="ECO:0000313" key="4">
    <source>
        <dbReference type="WormBase" id="SRAE_1000217500"/>
    </source>
</evidence>
<reference evidence="2" key="2">
    <citation type="submission" date="2014-09" db="EMBL/GenBank/DDBJ databases">
        <authorList>
            <person name="Martin A.A."/>
        </authorList>
    </citation>
    <scope>NUCLEOTIDE SEQUENCE</scope>
    <source>
        <strain evidence="2">ED321</strain>
    </source>
</reference>
<dbReference type="CTD" id="36376284"/>
<evidence type="ECO:0000313" key="1">
    <source>
        <dbReference type="EMBL" id="CEF63919.1"/>
    </source>
</evidence>
<dbReference type="WBParaSite" id="SRAE_1000217500.1">
    <property type="protein sequence ID" value="SRAE_1000217500.1"/>
    <property type="gene ID" value="WBGene00258789"/>
</dbReference>
<proteinExistence type="predicted"/>
<reference evidence="3" key="3">
    <citation type="submission" date="2020-12" db="UniProtKB">
        <authorList>
            <consortium name="WormBaseParasite"/>
        </authorList>
    </citation>
    <scope>IDENTIFICATION</scope>
</reference>
<dbReference type="AlphaFoldDB" id="A0A090MWM0"/>
<sequence>MKICYRDIPYFDKSILIVRKKVKNDTNGFIYANEIKYKIVGEKERKHILCQESSSTADNIEIVIVLINKKEFNK</sequence>
<keyword evidence="2" id="KW-1185">Reference proteome</keyword>
<gene>
    <name evidence="1 3 4" type="ORF">SRAE_1000217500</name>
</gene>
<protein>
    <submittedName>
        <fullName evidence="1 3">Uncharacterized protein</fullName>
    </submittedName>
</protein>
<dbReference type="WormBase" id="SRAE_1000217500">
    <property type="protein sequence ID" value="SRP00848"/>
    <property type="gene ID" value="WBGene00258789"/>
</dbReference>
<name>A0A090MWM0_STRRB</name>
<dbReference type="EMBL" id="LN609528">
    <property type="protein sequence ID" value="CEF63919.1"/>
    <property type="molecule type" value="Genomic_DNA"/>
</dbReference>